<keyword evidence="2" id="KW-1185">Reference proteome</keyword>
<dbReference type="EMBL" id="JASDAP010000026">
    <property type="protein sequence ID" value="KAK1879784.1"/>
    <property type="molecule type" value="Genomic_DNA"/>
</dbReference>
<gene>
    <name evidence="1" type="ORF">KUDE01_027901</name>
</gene>
<dbReference type="PANTHER" id="PTHR47403">
    <property type="entry name" value="LOC100145250 PROTEIN"/>
    <property type="match status" value="1"/>
</dbReference>
<dbReference type="PANTHER" id="PTHR47403:SF3">
    <property type="entry name" value="N-ACETYLTRANSFERASE 16-RELATED"/>
    <property type="match status" value="1"/>
</dbReference>
<proteinExistence type="predicted"/>
<accession>A0AAD9EVE0</accession>
<protein>
    <submittedName>
        <fullName evidence="1">Histidine N-acetyltransferase</fullName>
    </submittedName>
</protein>
<name>A0AAD9EVE0_DISEL</name>
<dbReference type="AlphaFoldDB" id="A0AAD9EVE0"/>
<comment type="caution">
    <text evidence="1">The sequence shown here is derived from an EMBL/GenBank/DDBJ whole genome shotgun (WGS) entry which is preliminary data.</text>
</comment>
<dbReference type="Proteomes" id="UP001228049">
    <property type="component" value="Unassembled WGS sequence"/>
</dbReference>
<sequence length="102" mass="11528">MFPSYLLSKAAGYTLSSYFKRKIVTSLTMRQLPEALSQAGLQFSGATEEDFDEIMGISQGIDGGLDYLPTRYMDWLQETNRTVILARKQGKVVSSIQIFDYE</sequence>
<organism evidence="1 2">
    <name type="scientific">Dissostichus eleginoides</name>
    <name type="common">Patagonian toothfish</name>
    <name type="synonym">Dissostichus amissus</name>
    <dbReference type="NCBI Taxonomy" id="100907"/>
    <lineage>
        <taxon>Eukaryota</taxon>
        <taxon>Metazoa</taxon>
        <taxon>Chordata</taxon>
        <taxon>Craniata</taxon>
        <taxon>Vertebrata</taxon>
        <taxon>Euteleostomi</taxon>
        <taxon>Actinopterygii</taxon>
        <taxon>Neopterygii</taxon>
        <taxon>Teleostei</taxon>
        <taxon>Neoteleostei</taxon>
        <taxon>Acanthomorphata</taxon>
        <taxon>Eupercaria</taxon>
        <taxon>Perciformes</taxon>
        <taxon>Notothenioidei</taxon>
        <taxon>Nototheniidae</taxon>
        <taxon>Dissostichus</taxon>
    </lineage>
</organism>
<evidence type="ECO:0000313" key="2">
    <source>
        <dbReference type="Proteomes" id="UP001228049"/>
    </source>
</evidence>
<reference evidence="1" key="1">
    <citation type="submission" date="2023-04" db="EMBL/GenBank/DDBJ databases">
        <title>Chromosome-level genome of Chaenocephalus aceratus.</title>
        <authorList>
            <person name="Park H."/>
        </authorList>
    </citation>
    <scope>NUCLEOTIDE SEQUENCE</scope>
    <source>
        <strain evidence="1">DE</strain>
        <tissue evidence="1">Muscle</tissue>
    </source>
</reference>
<evidence type="ECO:0000313" key="1">
    <source>
        <dbReference type="EMBL" id="KAK1879784.1"/>
    </source>
</evidence>